<name>A0A0C3QR09_9AGAM</name>
<dbReference type="OrthoDB" id="3212751at2759"/>
<evidence type="ECO:0000256" key="1">
    <source>
        <dbReference type="SAM" id="MobiDB-lite"/>
    </source>
</evidence>
<dbReference type="Proteomes" id="UP000054248">
    <property type="component" value="Unassembled WGS sequence"/>
</dbReference>
<dbReference type="EMBL" id="KN822975">
    <property type="protein sequence ID" value="KIO30114.1"/>
    <property type="molecule type" value="Genomic_DNA"/>
</dbReference>
<feature type="region of interest" description="Disordered" evidence="1">
    <location>
        <begin position="75"/>
        <end position="97"/>
    </location>
</feature>
<reference evidence="3" key="2">
    <citation type="submission" date="2015-01" db="EMBL/GenBank/DDBJ databases">
        <title>Evolutionary Origins and Diversification of the Mycorrhizal Mutualists.</title>
        <authorList>
            <consortium name="DOE Joint Genome Institute"/>
            <consortium name="Mycorrhizal Genomics Consortium"/>
            <person name="Kohler A."/>
            <person name="Kuo A."/>
            <person name="Nagy L.G."/>
            <person name="Floudas D."/>
            <person name="Copeland A."/>
            <person name="Barry K.W."/>
            <person name="Cichocki N."/>
            <person name="Veneault-Fourrey C."/>
            <person name="LaButti K."/>
            <person name="Lindquist E.A."/>
            <person name="Lipzen A."/>
            <person name="Lundell T."/>
            <person name="Morin E."/>
            <person name="Murat C."/>
            <person name="Riley R."/>
            <person name="Ohm R."/>
            <person name="Sun H."/>
            <person name="Tunlid A."/>
            <person name="Henrissat B."/>
            <person name="Grigoriev I.V."/>
            <person name="Hibbett D.S."/>
            <person name="Martin F."/>
        </authorList>
    </citation>
    <scope>NUCLEOTIDE SEQUENCE [LARGE SCALE GENOMIC DNA]</scope>
    <source>
        <strain evidence="3">MUT 4182</strain>
    </source>
</reference>
<accession>A0A0C3QR09</accession>
<proteinExistence type="predicted"/>
<keyword evidence="3" id="KW-1185">Reference proteome</keyword>
<organism evidence="2 3">
    <name type="scientific">Tulasnella calospora MUT 4182</name>
    <dbReference type="NCBI Taxonomy" id="1051891"/>
    <lineage>
        <taxon>Eukaryota</taxon>
        <taxon>Fungi</taxon>
        <taxon>Dikarya</taxon>
        <taxon>Basidiomycota</taxon>
        <taxon>Agaricomycotina</taxon>
        <taxon>Agaricomycetes</taxon>
        <taxon>Cantharellales</taxon>
        <taxon>Tulasnellaceae</taxon>
        <taxon>Tulasnella</taxon>
    </lineage>
</organism>
<reference evidence="2 3" key="1">
    <citation type="submission" date="2014-04" db="EMBL/GenBank/DDBJ databases">
        <authorList>
            <consortium name="DOE Joint Genome Institute"/>
            <person name="Kuo A."/>
            <person name="Girlanda M."/>
            <person name="Perotto S."/>
            <person name="Kohler A."/>
            <person name="Nagy L.G."/>
            <person name="Floudas D."/>
            <person name="Copeland A."/>
            <person name="Barry K.W."/>
            <person name="Cichocki N."/>
            <person name="Veneault-Fourrey C."/>
            <person name="LaButti K."/>
            <person name="Lindquist E.A."/>
            <person name="Lipzen A."/>
            <person name="Lundell T."/>
            <person name="Morin E."/>
            <person name="Murat C."/>
            <person name="Sun H."/>
            <person name="Tunlid A."/>
            <person name="Henrissat B."/>
            <person name="Grigoriev I.V."/>
            <person name="Hibbett D.S."/>
            <person name="Martin F."/>
            <person name="Nordberg H.P."/>
            <person name="Cantor M.N."/>
            <person name="Hua S.X."/>
        </authorList>
    </citation>
    <scope>NUCLEOTIDE SEQUENCE [LARGE SCALE GENOMIC DNA]</scope>
    <source>
        <strain evidence="2 3">MUT 4182</strain>
    </source>
</reference>
<dbReference type="HOGENOM" id="CLU_061438_0_0_1"/>
<sequence>MEGKQRDNAWIADFAALCFAGDALRWYETLDDDVQLDWSKLRRAVLDWLPNTAPRPVDPRLSVYSAAPHAARASSPALAASPTAASPAPAPAPPTPTATAAFPQEKTIPFLEGTFQITSMNGNSMGYLSRVVDADATYPRTNSRYSALRVSFALLPDRHTIKLLDLPGGDQFLGLTWRNLAPSDWTKSEKYTSAIVPISFIPSESKWRSGNFQDKGASQHHIWTLSRDKTLQASYIDNAGAIHRLQSVASKGERIRFVRDVEKFVKNDPNYTQVRLVFTPDD</sequence>
<gene>
    <name evidence="2" type="ORF">M407DRAFT_158324</name>
</gene>
<evidence type="ECO:0000313" key="3">
    <source>
        <dbReference type="Proteomes" id="UP000054248"/>
    </source>
</evidence>
<evidence type="ECO:0000313" key="2">
    <source>
        <dbReference type="EMBL" id="KIO30114.1"/>
    </source>
</evidence>
<feature type="compositionally biased region" description="Low complexity" evidence="1">
    <location>
        <begin position="75"/>
        <end position="87"/>
    </location>
</feature>
<dbReference type="AlphaFoldDB" id="A0A0C3QR09"/>
<protein>
    <submittedName>
        <fullName evidence="2">Uncharacterized protein</fullName>
    </submittedName>
</protein>